<accession>A0A3N4JXQ7</accession>
<sequence>MSEKYYWVNTSLILLENNYQILIPFHHLGLKSFYLREEHIVSILLDLFLLMSIFVYSLFDFFLILSQF</sequence>
<evidence type="ECO:0000313" key="2">
    <source>
        <dbReference type="EMBL" id="RPB02997.1"/>
    </source>
</evidence>
<protein>
    <submittedName>
        <fullName evidence="2">Uncharacterized protein</fullName>
    </submittedName>
</protein>
<dbReference type="Proteomes" id="UP000276215">
    <property type="component" value="Unassembled WGS sequence"/>
</dbReference>
<keyword evidence="1" id="KW-1133">Transmembrane helix</keyword>
<feature type="transmembrane region" description="Helical" evidence="1">
    <location>
        <begin position="40"/>
        <end position="65"/>
    </location>
</feature>
<name>A0A3N4JXQ7_9PEZI</name>
<reference evidence="2 3" key="1">
    <citation type="journal article" date="2018" name="Nat. Ecol. Evol.">
        <title>Pezizomycetes genomes reveal the molecular basis of ectomycorrhizal truffle lifestyle.</title>
        <authorList>
            <person name="Murat C."/>
            <person name="Payen T."/>
            <person name="Noel B."/>
            <person name="Kuo A."/>
            <person name="Morin E."/>
            <person name="Chen J."/>
            <person name="Kohler A."/>
            <person name="Krizsan K."/>
            <person name="Balestrini R."/>
            <person name="Da Silva C."/>
            <person name="Montanini B."/>
            <person name="Hainaut M."/>
            <person name="Levati E."/>
            <person name="Barry K.W."/>
            <person name="Belfiori B."/>
            <person name="Cichocki N."/>
            <person name="Clum A."/>
            <person name="Dockter R.B."/>
            <person name="Fauchery L."/>
            <person name="Guy J."/>
            <person name="Iotti M."/>
            <person name="Le Tacon F."/>
            <person name="Lindquist E.A."/>
            <person name="Lipzen A."/>
            <person name="Malagnac F."/>
            <person name="Mello A."/>
            <person name="Molinier V."/>
            <person name="Miyauchi S."/>
            <person name="Poulain J."/>
            <person name="Riccioni C."/>
            <person name="Rubini A."/>
            <person name="Sitrit Y."/>
            <person name="Splivallo R."/>
            <person name="Traeger S."/>
            <person name="Wang M."/>
            <person name="Zifcakova L."/>
            <person name="Wipf D."/>
            <person name="Zambonelli A."/>
            <person name="Paolocci F."/>
            <person name="Nowrousian M."/>
            <person name="Ottonello S."/>
            <person name="Baldrian P."/>
            <person name="Spatafora J.W."/>
            <person name="Henrissat B."/>
            <person name="Nagy L.G."/>
            <person name="Aury J.M."/>
            <person name="Wincker P."/>
            <person name="Grigoriev I.V."/>
            <person name="Bonfante P."/>
            <person name="Martin F.M."/>
        </authorList>
    </citation>
    <scope>NUCLEOTIDE SEQUENCE [LARGE SCALE GENOMIC DNA]</scope>
    <source>
        <strain evidence="2 3">120613-1</strain>
    </source>
</reference>
<organism evidence="2 3">
    <name type="scientific">Choiromyces venosus 120613-1</name>
    <dbReference type="NCBI Taxonomy" id="1336337"/>
    <lineage>
        <taxon>Eukaryota</taxon>
        <taxon>Fungi</taxon>
        <taxon>Dikarya</taxon>
        <taxon>Ascomycota</taxon>
        <taxon>Pezizomycotina</taxon>
        <taxon>Pezizomycetes</taxon>
        <taxon>Pezizales</taxon>
        <taxon>Tuberaceae</taxon>
        <taxon>Choiromyces</taxon>
    </lineage>
</organism>
<evidence type="ECO:0000256" key="1">
    <source>
        <dbReference type="SAM" id="Phobius"/>
    </source>
</evidence>
<dbReference type="AlphaFoldDB" id="A0A3N4JXQ7"/>
<keyword evidence="1" id="KW-0472">Membrane</keyword>
<evidence type="ECO:0000313" key="3">
    <source>
        <dbReference type="Proteomes" id="UP000276215"/>
    </source>
</evidence>
<keyword evidence="1" id="KW-0812">Transmembrane</keyword>
<gene>
    <name evidence="2" type="ORF">L873DRAFT_1871331</name>
</gene>
<proteinExistence type="predicted"/>
<keyword evidence="3" id="KW-1185">Reference proteome</keyword>
<dbReference type="EMBL" id="ML120365">
    <property type="protein sequence ID" value="RPB02997.1"/>
    <property type="molecule type" value="Genomic_DNA"/>
</dbReference>